<evidence type="ECO:0000313" key="1">
    <source>
        <dbReference type="EMBL" id="PND35695.1"/>
    </source>
</evidence>
<dbReference type="RefSeq" id="WP_102771625.1">
    <property type="nucleotide sequence ID" value="NZ_POQS01000001.1"/>
</dbReference>
<comment type="caution">
    <text evidence="1">The sequence shown here is derived from an EMBL/GenBank/DDBJ whole genome shotgun (WGS) entry which is preliminary data.</text>
</comment>
<accession>A0A2N8KQH5</accession>
<gene>
    <name evidence="1" type="ORF">C1I89_04865</name>
</gene>
<name>A0A2N8KQH5_9BURK</name>
<reference evidence="1 2" key="1">
    <citation type="submission" date="2018-01" db="EMBL/GenBank/DDBJ databases">
        <title>The draft genome of an aniline degradation strain ANB-1.</title>
        <authorList>
            <person name="Zhang L."/>
            <person name="Jiang J."/>
        </authorList>
    </citation>
    <scope>NUCLEOTIDE SEQUENCE [LARGE SCALE GENOMIC DNA]</scope>
    <source>
        <strain evidence="1 2">ANB-1</strain>
    </source>
</reference>
<dbReference type="Proteomes" id="UP000235994">
    <property type="component" value="Unassembled WGS sequence"/>
</dbReference>
<evidence type="ECO:0000313" key="2">
    <source>
        <dbReference type="Proteomes" id="UP000235994"/>
    </source>
</evidence>
<proteinExistence type="predicted"/>
<protein>
    <submittedName>
        <fullName evidence="1">Uncharacterized protein</fullName>
    </submittedName>
</protein>
<sequence>MADNKSINLVDLRPGVRVRMADGAVAEIVENPQDGFWLIVRYLSHPGDPSLADAGEQQVFATDVESIEP</sequence>
<dbReference type="EMBL" id="POQS01000001">
    <property type="protein sequence ID" value="PND35695.1"/>
    <property type="molecule type" value="Genomic_DNA"/>
</dbReference>
<keyword evidence="2" id="KW-1185">Reference proteome</keyword>
<organism evidence="1 2">
    <name type="scientific">Achromobacter pulmonis</name>
    <dbReference type="NCBI Taxonomy" id="1389932"/>
    <lineage>
        <taxon>Bacteria</taxon>
        <taxon>Pseudomonadati</taxon>
        <taxon>Pseudomonadota</taxon>
        <taxon>Betaproteobacteria</taxon>
        <taxon>Burkholderiales</taxon>
        <taxon>Alcaligenaceae</taxon>
        <taxon>Achromobacter</taxon>
    </lineage>
</organism>
<dbReference type="AlphaFoldDB" id="A0A2N8KQH5"/>